<evidence type="ECO:0000256" key="5">
    <source>
        <dbReference type="ARBA" id="ARBA00023136"/>
    </source>
</evidence>
<accession>A0AAW1PMP5</accession>
<keyword evidence="3" id="KW-0812">Transmembrane</keyword>
<keyword evidence="5" id="KW-0472">Membrane</keyword>
<gene>
    <name evidence="7" type="ORF">WJX73_009689</name>
</gene>
<evidence type="ECO:0000256" key="3">
    <source>
        <dbReference type="ARBA" id="ARBA00022692"/>
    </source>
</evidence>
<evidence type="ECO:0000313" key="8">
    <source>
        <dbReference type="Proteomes" id="UP001465755"/>
    </source>
</evidence>
<dbReference type="PANTHER" id="PTHR11266">
    <property type="entry name" value="PEROXISOMAL MEMBRANE PROTEIN 2, PXMP2 MPV17"/>
    <property type="match status" value="1"/>
</dbReference>
<dbReference type="Proteomes" id="UP001465755">
    <property type="component" value="Unassembled WGS sequence"/>
</dbReference>
<reference evidence="7 8" key="1">
    <citation type="journal article" date="2024" name="Nat. Commun.">
        <title>Phylogenomics reveals the evolutionary origins of lichenization in chlorophyte algae.</title>
        <authorList>
            <person name="Puginier C."/>
            <person name="Libourel C."/>
            <person name="Otte J."/>
            <person name="Skaloud P."/>
            <person name="Haon M."/>
            <person name="Grisel S."/>
            <person name="Petersen M."/>
            <person name="Berrin J.G."/>
            <person name="Delaux P.M."/>
            <person name="Dal Grande F."/>
            <person name="Keller J."/>
        </authorList>
    </citation>
    <scope>NUCLEOTIDE SEQUENCE [LARGE SCALE GENOMIC DNA]</scope>
    <source>
        <strain evidence="7 8">SAG 2036</strain>
    </source>
</reference>
<evidence type="ECO:0000256" key="1">
    <source>
        <dbReference type="ARBA" id="ARBA00004141"/>
    </source>
</evidence>
<dbReference type="InterPro" id="IPR007248">
    <property type="entry name" value="Mpv17_PMP22"/>
</dbReference>
<dbReference type="PANTHER" id="PTHR11266:SF17">
    <property type="entry name" value="PROTEIN MPV17"/>
    <property type="match status" value="1"/>
</dbReference>
<dbReference type="GO" id="GO:0016020">
    <property type="term" value="C:membrane"/>
    <property type="evidence" value="ECO:0007669"/>
    <property type="project" value="UniProtKB-SubCell"/>
</dbReference>
<sequence>MSALARAGSRLWAAYSRSLDSRPILTKACTSFTGFVIGDTVAQYATEPKFDPWRTARFATYGFTVHGPLCHYLYFWLDKVLVPGASVSAGTILKKIAYDQLLFTPAGILVFYCCFKTLEGQPWAIPATVREKFVPTLLAGYAIWPLAHVVNFRYVPNSHRVLYINVITVGWNVVLSKIANSKPPTAVTKRAAKELKLEHDP</sequence>
<dbReference type="Pfam" id="PF04117">
    <property type="entry name" value="Mpv17_PMP22"/>
    <property type="match status" value="1"/>
</dbReference>
<evidence type="ECO:0000256" key="6">
    <source>
        <dbReference type="RuleBase" id="RU363053"/>
    </source>
</evidence>
<comment type="subcellular location">
    <subcellularLocation>
        <location evidence="1">Membrane</location>
        <topology evidence="1">Multi-pass membrane protein</topology>
    </subcellularLocation>
</comment>
<dbReference type="AlphaFoldDB" id="A0AAW1PMP5"/>
<evidence type="ECO:0000256" key="2">
    <source>
        <dbReference type="ARBA" id="ARBA00006824"/>
    </source>
</evidence>
<evidence type="ECO:0000313" key="7">
    <source>
        <dbReference type="EMBL" id="KAK9809374.1"/>
    </source>
</evidence>
<evidence type="ECO:0000256" key="4">
    <source>
        <dbReference type="ARBA" id="ARBA00022989"/>
    </source>
</evidence>
<comment type="caution">
    <text evidence="7">The sequence shown here is derived from an EMBL/GenBank/DDBJ whole genome shotgun (WGS) entry which is preliminary data.</text>
</comment>
<name>A0AAW1PMP5_9CHLO</name>
<proteinExistence type="inferred from homology"/>
<keyword evidence="8" id="KW-1185">Reference proteome</keyword>
<comment type="similarity">
    <text evidence="2 6">Belongs to the peroxisomal membrane protein PXMP2/4 family.</text>
</comment>
<keyword evidence="4" id="KW-1133">Transmembrane helix</keyword>
<dbReference type="GO" id="GO:0005737">
    <property type="term" value="C:cytoplasm"/>
    <property type="evidence" value="ECO:0007669"/>
    <property type="project" value="TreeGrafter"/>
</dbReference>
<dbReference type="EMBL" id="JALJOQ010000021">
    <property type="protein sequence ID" value="KAK9809374.1"/>
    <property type="molecule type" value="Genomic_DNA"/>
</dbReference>
<protein>
    <submittedName>
        <fullName evidence="7">Uncharacterized protein</fullName>
    </submittedName>
</protein>
<organism evidence="7 8">
    <name type="scientific">Symbiochloris irregularis</name>
    <dbReference type="NCBI Taxonomy" id="706552"/>
    <lineage>
        <taxon>Eukaryota</taxon>
        <taxon>Viridiplantae</taxon>
        <taxon>Chlorophyta</taxon>
        <taxon>core chlorophytes</taxon>
        <taxon>Trebouxiophyceae</taxon>
        <taxon>Trebouxiales</taxon>
        <taxon>Trebouxiaceae</taxon>
        <taxon>Symbiochloris</taxon>
    </lineage>
</organism>